<dbReference type="InterPro" id="IPR000477">
    <property type="entry name" value="RT_dom"/>
</dbReference>
<keyword evidence="4" id="KW-1185">Reference proteome</keyword>
<keyword evidence="1" id="KW-0472">Membrane</keyword>
<name>A0A8S0T979_OLEEU</name>
<evidence type="ECO:0000256" key="1">
    <source>
        <dbReference type="SAM" id="Phobius"/>
    </source>
</evidence>
<keyword evidence="1" id="KW-1133">Transmembrane helix</keyword>
<feature type="transmembrane region" description="Helical" evidence="1">
    <location>
        <begin position="189"/>
        <end position="207"/>
    </location>
</feature>
<dbReference type="AlphaFoldDB" id="A0A8S0T979"/>
<dbReference type="PANTHER" id="PTHR33116:SF80">
    <property type="entry name" value="REVERSE TRANSCRIPTASE ZINC-BINDING DOMAIN-CONTAINING PROTEIN"/>
    <property type="match status" value="1"/>
</dbReference>
<comment type="caution">
    <text evidence="3">The sequence shown here is derived from an EMBL/GenBank/DDBJ whole genome shotgun (WGS) entry which is preliminary data.</text>
</comment>
<organism evidence="3 4">
    <name type="scientific">Olea europaea subsp. europaea</name>
    <dbReference type="NCBI Taxonomy" id="158383"/>
    <lineage>
        <taxon>Eukaryota</taxon>
        <taxon>Viridiplantae</taxon>
        <taxon>Streptophyta</taxon>
        <taxon>Embryophyta</taxon>
        <taxon>Tracheophyta</taxon>
        <taxon>Spermatophyta</taxon>
        <taxon>Magnoliopsida</taxon>
        <taxon>eudicotyledons</taxon>
        <taxon>Gunneridae</taxon>
        <taxon>Pentapetalae</taxon>
        <taxon>asterids</taxon>
        <taxon>lamiids</taxon>
        <taxon>Lamiales</taxon>
        <taxon>Oleaceae</taxon>
        <taxon>Oleeae</taxon>
        <taxon>Olea</taxon>
    </lineage>
</organism>
<dbReference type="OrthoDB" id="1932527at2759"/>
<sequence length="230" mass="26644">MGYGICYLSNIFRNFDRETGSIHGFFKGGKCLRQGDPLSLFLFMLCLEYFSRMVKVATNDSEFNYHPKCDPLKMTHLTFTDDLILFARGDVMSVQILMDCLSNFDFASGLRMNILKPSLYTVGVYGKELDDIIELTNFLKGTMSFRYLGIPLASKKLKVSVMLRSLIKLQFILVLGITHLYLMSVRWNLLGRCFKLLNVFCFLFSLFQRLSFQELLLFVRNFFGAPKNLW</sequence>
<evidence type="ECO:0000259" key="2">
    <source>
        <dbReference type="Pfam" id="PF00078"/>
    </source>
</evidence>
<dbReference type="PANTHER" id="PTHR33116">
    <property type="entry name" value="REVERSE TRANSCRIPTASE ZINC-BINDING DOMAIN-CONTAINING PROTEIN-RELATED-RELATED"/>
    <property type="match status" value="1"/>
</dbReference>
<gene>
    <name evidence="3" type="ORF">OLEA9_A047091</name>
</gene>
<keyword evidence="1" id="KW-0812">Transmembrane</keyword>
<reference evidence="3 4" key="1">
    <citation type="submission" date="2019-12" db="EMBL/GenBank/DDBJ databases">
        <authorList>
            <person name="Alioto T."/>
            <person name="Alioto T."/>
            <person name="Gomez Garrido J."/>
        </authorList>
    </citation>
    <scope>NUCLEOTIDE SEQUENCE [LARGE SCALE GENOMIC DNA]</scope>
</reference>
<proteinExistence type="predicted"/>
<evidence type="ECO:0000313" key="4">
    <source>
        <dbReference type="Proteomes" id="UP000594638"/>
    </source>
</evidence>
<evidence type="ECO:0000313" key="3">
    <source>
        <dbReference type="EMBL" id="CAA3000226.1"/>
    </source>
</evidence>
<feature type="domain" description="Reverse transcriptase" evidence="2">
    <location>
        <begin position="24"/>
        <end position="151"/>
    </location>
</feature>
<protein>
    <recommendedName>
        <fullName evidence="2">Reverse transcriptase domain-containing protein</fullName>
    </recommendedName>
</protein>
<dbReference type="Gramene" id="OE9A047091T5">
    <property type="protein sequence ID" value="OE9A047091C5"/>
    <property type="gene ID" value="OE9A047091"/>
</dbReference>
<dbReference type="EMBL" id="CACTIH010005676">
    <property type="protein sequence ID" value="CAA3000226.1"/>
    <property type="molecule type" value="Genomic_DNA"/>
</dbReference>
<accession>A0A8S0T979</accession>
<feature type="transmembrane region" description="Helical" evidence="1">
    <location>
        <begin position="165"/>
        <end position="183"/>
    </location>
</feature>
<dbReference type="Pfam" id="PF00078">
    <property type="entry name" value="RVT_1"/>
    <property type="match status" value="1"/>
</dbReference>
<dbReference type="Proteomes" id="UP000594638">
    <property type="component" value="Unassembled WGS sequence"/>
</dbReference>